<evidence type="ECO:0000313" key="2">
    <source>
        <dbReference type="EMBL" id="RXW25213.1"/>
    </source>
</evidence>
<name>A0A4Q2DY48_9AGAR</name>
<proteinExistence type="predicted"/>
<keyword evidence="3" id="KW-1185">Reference proteome</keyword>
<dbReference type="STRING" id="2316362.A0A4Q2DY48"/>
<evidence type="ECO:0000313" key="3">
    <source>
        <dbReference type="Proteomes" id="UP000290288"/>
    </source>
</evidence>
<accession>A0A4Q2DY48</accession>
<sequence length="57" mass="6559">MPFTDRTNDFIQVLHEKQRDIPEAKKRKLTHPKSPSPSQESSQVASGKEYINEAYTV</sequence>
<feature type="compositionally biased region" description="Basic and acidic residues" evidence="1">
    <location>
        <begin position="14"/>
        <end position="24"/>
    </location>
</feature>
<organism evidence="2 3">
    <name type="scientific">Candolleomyces aberdarensis</name>
    <dbReference type="NCBI Taxonomy" id="2316362"/>
    <lineage>
        <taxon>Eukaryota</taxon>
        <taxon>Fungi</taxon>
        <taxon>Dikarya</taxon>
        <taxon>Basidiomycota</taxon>
        <taxon>Agaricomycotina</taxon>
        <taxon>Agaricomycetes</taxon>
        <taxon>Agaricomycetidae</taxon>
        <taxon>Agaricales</taxon>
        <taxon>Agaricineae</taxon>
        <taxon>Psathyrellaceae</taxon>
        <taxon>Candolleomyces</taxon>
    </lineage>
</organism>
<dbReference type="OrthoDB" id="342981at2759"/>
<protein>
    <submittedName>
        <fullName evidence="2">Uncharacterized protein</fullName>
    </submittedName>
</protein>
<feature type="non-terminal residue" evidence="2">
    <location>
        <position position="57"/>
    </location>
</feature>
<comment type="caution">
    <text evidence="2">The sequence shown here is derived from an EMBL/GenBank/DDBJ whole genome shotgun (WGS) entry which is preliminary data.</text>
</comment>
<dbReference type="AlphaFoldDB" id="A0A4Q2DY48"/>
<dbReference type="Proteomes" id="UP000290288">
    <property type="component" value="Unassembled WGS sequence"/>
</dbReference>
<feature type="region of interest" description="Disordered" evidence="1">
    <location>
        <begin position="1"/>
        <end position="57"/>
    </location>
</feature>
<evidence type="ECO:0000256" key="1">
    <source>
        <dbReference type="SAM" id="MobiDB-lite"/>
    </source>
</evidence>
<gene>
    <name evidence="2" type="ORF">EST38_g535</name>
</gene>
<reference evidence="2 3" key="1">
    <citation type="submission" date="2019-01" db="EMBL/GenBank/DDBJ databases">
        <title>Draft genome sequence of Psathyrella aberdarensis IHI B618.</title>
        <authorList>
            <person name="Buettner E."/>
            <person name="Kellner H."/>
        </authorList>
    </citation>
    <scope>NUCLEOTIDE SEQUENCE [LARGE SCALE GENOMIC DNA]</scope>
    <source>
        <strain evidence="2 3">IHI B618</strain>
    </source>
</reference>
<dbReference type="EMBL" id="SDEE01000007">
    <property type="protein sequence ID" value="RXW25213.1"/>
    <property type="molecule type" value="Genomic_DNA"/>
</dbReference>